<comment type="similarity">
    <text evidence="1">Belongs to the multicopper oxidase family.</text>
</comment>
<feature type="signal peptide" evidence="3">
    <location>
        <begin position="1"/>
        <end position="22"/>
    </location>
</feature>
<feature type="domain" description="Plastocyanin-like" evidence="6">
    <location>
        <begin position="88"/>
        <end position="192"/>
    </location>
</feature>
<evidence type="ECO:0000259" key="5">
    <source>
        <dbReference type="Pfam" id="PF07731"/>
    </source>
</evidence>
<dbReference type="AlphaFoldDB" id="A0A8E2FDM4"/>
<evidence type="ECO:0000313" key="7">
    <source>
        <dbReference type="EMBL" id="OCL15129.1"/>
    </source>
</evidence>
<dbReference type="InterPro" id="IPR045087">
    <property type="entry name" value="Cu-oxidase_fam"/>
</dbReference>
<dbReference type="GO" id="GO:0016491">
    <property type="term" value="F:oxidoreductase activity"/>
    <property type="evidence" value="ECO:0007669"/>
    <property type="project" value="InterPro"/>
</dbReference>
<name>A0A8E2FDM4_9PEZI</name>
<dbReference type="InterPro" id="IPR011706">
    <property type="entry name" value="Cu-oxidase_C"/>
</dbReference>
<protein>
    <submittedName>
        <fullName evidence="7">Bilirubin oxidase</fullName>
    </submittedName>
</protein>
<dbReference type="GO" id="GO:0005507">
    <property type="term" value="F:copper ion binding"/>
    <property type="evidence" value="ECO:0007669"/>
    <property type="project" value="InterPro"/>
</dbReference>
<evidence type="ECO:0000256" key="2">
    <source>
        <dbReference type="ARBA" id="ARBA00023008"/>
    </source>
</evidence>
<proteinExistence type="inferred from homology"/>
<dbReference type="Pfam" id="PF07731">
    <property type="entry name" value="Cu-oxidase_2"/>
    <property type="match status" value="1"/>
</dbReference>
<keyword evidence="3" id="KW-0732">Signal</keyword>
<dbReference type="Gene3D" id="2.60.40.420">
    <property type="entry name" value="Cupredoxins - blue copper proteins"/>
    <property type="match status" value="3"/>
</dbReference>
<keyword evidence="2" id="KW-0186">Copper</keyword>
<evidence type="ECO:0000259" key="6">
    <source>
        <dbReference type="Pfam" id="PF07732"/>
    </source>
</evidence>
<keyword evidence="8" id="KW-1185">Reference proteome</keyword>
<feature type="domain" description="Plastocyanin-like" evidence="5">
    <location>
        <begin position="386"/>
        <end position="499"/>
    </location>
</feature>
<dbReference type="EMBL" id="KV748483">
    <property type="protein sequence ID" value="OCL15129.1"/>
    <property type="molecule type" value="Genomic_DNA"/>
</dbReference>
<dbReference type="Pfam" id="PF00394">
    <property type="entry name" value="Cu-oxidase"/>
    <property type="match status" value="1"/>
</dbReference>
<feature type="chain" id="PRO_5034786832" evidence="3">
    <location>
        <begin position="23"/>
        <end position="587"/>
    </location>
</feature>
<dbReference type="Pfam" id="PF07732">
    <property type="entry name" value="Cu-oxidase_3"/>
    <property type="match status" value="1"/>
</dbReference>
<evidence type="ECO:0000256" key="3">
    <source>
        <dbReference type="SAM" id="SignalP"/>
    </source>
</evidence>
<dbReference type="SUPFAM" id="SSF49503">
    <property type="entry name" value="Cupredoxins"/>
    <property type="match status" value="3"/>
</dbReference>
<dbReference type="InterPro" id="IPR011707">
    <property type="entry name" value="Cu-oxidase-like_N"/>
</dbReference>
<feature type="domain" description="Plastocyanin-like" evidence="4">
    <location>
        <begin position="238"/>
        <end position="314"/>
    </location>
</feature>
<organism evidence="7 8">
    <name type="scientific">Glonium stellatum</name>
    <dbReference type="NCBI Taxonomy" id="574774"/>
    <lineage>
        <taxon>Eukaryota</taxon>
        <taxon>Fungi</taxon>
        <taxon>Dikarya</taxon>
        <taxon>Ascomycota</taxon>
        <taxon>Pezizomycotina</taxon>
        <taxon>Dothideomycetes</taxon>
        <taxon>Pleosporomycetidae</taxon>
        <taxon>Gloniales</taxon>
        <taxon>Gloniaceae</taxon>
        <taxon>Glonium</taxon>
    </lineage>
</organism>
<dbReference type="InterPro" id="IPR001117">
    <property type="entry name" value="Cu-oxidase_2nd"/>
</dbReference>
<evidence type="ECO:0000313" key="8">
    <source>
        <dbReference type="Proteomes" id="UP000250140"/>
    </source>
</evidence>
<sequence>MSSRHFGKSLTLAVVFAASALAAPAPLVPRNNLGWVSPEYNWIFQYPLPIPPIKTTTTTWTNSSTGAVIDFYEISIQSFQQQIYPNLPKTNLIGYDGMSPGPTFEMQKGIEAVVRFSNNSPRETSVHVHGQYSRSPFDGWAADTSEPGQYKDYYYPNGQSARTLWYHDHAEFITAENAYDGEIGFYIINDSEEGSFGLPSGNYDIPLALSSKQYDNNGQLVFNTNDNTGLWGDIIHVNGQPWPYLRVEPRKYRLRLLDASVSRTYVLYFETDNESDISFNVVASDGGFLTHPVETSTLSLAMGERYEIVFDFSSFSGKNVTLKNTLGVGQNIDYAATDKVMQFVVGNSVSSNNNNGNLPSTLRAVPFPPNKIEADKDFVFARVGDEWKINGVGFADVNARILTKPPRGAVEIWNLQNGAGDGVHPVHIHLIDFEILARNGDNGTVLPYEAAGLKDVVYLGPGQSVQVIARYAPWDGVYMFHCHNLVHEDHDMLVGFNVTSLAKWGYPPSTHFINPMEPEFAPRAITTSDFTQSAIEQKLAWFYSTDAYDYGEEDAVESALEAYWSTATNGGYAAATTAAATATQAAS</sequence>
<evidence type="ECO:0000256" key="1">
    <source>
        <dbReference type="ARBA" id="ARBA00010609"/>
    </source>
</evidence>
<reference evidence="7 8" key="1">
    <citation type="journal article" date="2016" name="Nat. Commun.">
        <title>Ectomycorrhizal ecology is imprinted in the genome of the dominant symbiotic fungus Cenococcum geophilum.</title>
        <authorList>
            <consortium name="DOE Joint Genome Institute"/>
            <person name="Peter M."/>
            <person name="Kohler A."/>
            <person name="Ohm R.A."/>
            <person name="Kuo A."/>
            <person name="Krutzmann J."/>
            <person name="Morin E."/>
            <person name="Arend M."/>
            <person name="Barry K.W."/>
            <person name="Binder M."/>
            <person name="Choi C."/>
            <person name="Clum A."/>
            <person name="Copeland A."/>
            <person name="Grisel N."/>
            <person name="Haridas S."/>
            <person name="Kipfer T."/>
            <person name="LaButti K."/>
            <person name="Lindquist E."/>
            <person name="Lipzen A."/>
            <person name="Maire R."/>
            <person name="Meier B."/>
            <person name="Mihaltcheva S."/>
            <person name="Molinier V."/>
            <person name="Murat C."/>
            <person name="Poggeler S."/>
            <person name="Quandt C.A."/>
            <person name="Sperisen C."/>
            <person name="Tritt A."/>
            <person name="Tisserant E."/>
            <person name="Crous P.W."/>
            <person name="Henrissat B."/>
            <person name="Nehls U."/>
            <person name="Egli S."/>
            <person name="Spatafora J.W."/>
            <person name="Grigoriev I.V."/>
            <person name="Martin F.M."/>
        </authorList>
    </citation>
    <scope>NUCLEOTIDE SEQUENCE [LARGE SCALE GENOMIC DNA]</scope>
    <source>
        <strain evidence="7 8">CBS 207.34</strain>
    </source>
</reference>
<dbReference type="InterPro" id="IPR008972">
    <property type="entry name" value="Cupredoxin"/>
</dbReference>
<evidence type="ECO:0000259" key="4">
    <source>
        <dbReference type="Pfam" id="PF00394"/>
    </source>
</evidence>
<gene>
    <name evidence="7" type="ORF">AOQ84DRAFT_329900</name>
</gene>
<dbReference type="CDD" id="cd13866">
    <property type="entry name" value="CuRO_2_BOD"/>
    <property type="match status" value="1"/>
</dbReference>
<dbReference type="OrthoDB" id="262547at2759"/>
<dbReference type="PANTHER" id="PTHR48267">
    <property type="entry name" value="CUPREDOXIN SUPERFAMILY PROTEIN"/>
    <property type="match status" value="1"/>
</dbReference>
<dbReference type="PANTHER" id="PTHR48267:SF1">
    <property type="entry name" value="BILIRUBIN OXIDASE"/>
    <property type="match status" value="1"/>
</dbReference>
<accession>A0A8E2FDM4</accession>
<dbReference type="CDD" id="cd13889">
    <property type="entry name" value="CuRO_3_BOD"/>
    <property type="match status" value="1"/>
</dbReference>
<dbReference type="Proteomes" id="UP000250140">
    <property type="component" value="Unassembled WGS sequence"/>
</dbReference>